<reference evidence="5 6" key="1">
    <citation type="submission" date="2019-05" db="EMBL/GenBank/DDBJ databases">
        <title>Pseudorhodobacter turbinis sp. nov., isolated from the gut of the Korean turban shell.</title>
        <authorList>
            <person name="Jeong Y.-S."/>
            <person name="Kang W.-R."/>
            <person name="Bae J.-W."/>
        </authorList>
    </citation>
    <scope>NUCLEOTIDE SEQUENCE [LARGE SCALE GENOMIC DNA]</scope>
    <source>
        <strain evidence="5 6">S12M18</strain>
        <plasmid evidence="5 6">unnamed1</plasmid>
    </source>
</reference>
<gene>
    <name evidence="5" type="ORF">EOK75_17540</name>
</gene>
<dbReference type="EMBL" id="CP039965">
    <property type="protein sequence ID" value="QCO57513.1"/>
    <property type="molecule type" value="Genomic_DNA"/>
</dbReference>
<keyword evidence="5" id="KW-0614">Plasmid</keyword>
<dbReference type="InterPro" id="IPR006015">
    <property type="entry name" value="Universal_stress_UspA"/>
</dbReference>
<feature type="domain" description="UspA" evidence="4">
    <location>
        <begin position="140"/>
        <end position="283"/>
    </location>
</feature>
<feature type="domain" description="UspA" evidence="4">
    <location>
        <begin position="2"/>
        <end position="132"/>
    </location>
</feature>
<evidence type="ECO:0000256" key="3">
    <source>
        <dbReference type="ARBA" id="ARBA00022840"/>
    </source>
</evidence>
<dbReference type="KEGG" id="pseb:EOK75_17540"/>
<evidence type="ECO:0000259" key="4">
    <source>
        <dbReference type="Pfam" id="PF00582"/>
    </source>
</evidence>
<evidence type="ECO:0000256" key="1">
    <source>
        <dbReference type="ARBA" id="ARBA00008791"/>
    </source>
</evidence>
<dbReference type="OrthoDB" id="5564966at2"/>
<geneLocation type="plasmid" evidence="5 6">
    <name>unnamed1</name>
</geneLocation>
<dbReference type="SUPFAM" id="SSF52402">
    <property type="entry name" value="Adenine nucleotide alpha hydrolases-like"/>
    <property type="match status" value="2"/>
</dbReference>
<dbReference type="Proteomes" id="UP000298631">
    <property type="component" value="Plasmid unnamed1"/>
</dbReference>
<protein>
    <submittedName>
        <fullName evidence="5">Universal stress protein</fullName>
    </submittedName>
</protein>
<keyword evidence="3" id="KW-0067">ATP-binding</keyword>
<dbReference type="PANTHER" id="PTHR46268:SF27">
    <property type="entry name" value="UNIVERSAL STRESS PROTEIN RV2623"/>
    <property type="match status" value="1"/>
</dbReference>
<dbReference type="Gene3D" id="3.40.50.620">
    <property type="entry name" value="HUPs"/>
    <property type="match status" value="2"/>
</dbReference>
<dbReference type="GO" id="GO:0005524">
    <property type="term" value="F:ATP binding"/>
    <property type="evidence" value="ECO:0007669"/>
    <property type="project" value="UniProtKB-KW"/>
</dbReference>
<dbReference type="Pfam" id="PF00582">
    <property type="entry name" value="Usp"/>
    <property type="match status" value="2"/>
</dbReference>
<dbReference type="RefSeq" id="WP_137195307.1">
    <property type="nucleotide sequence ID" value="NZ_CP039965.1"/>
</dbReference>
<name>A0A4P8EKR4_9RHOB</name>
<organism evidence="5 6">
    <name type="scientific">Pseudorhodobacter turbinis</name>
    <dbReference type="NCBI Taxonomy" id="2500533"/>
    <lineage>
        <taxon>Bacteria</taxon>
        <taxon>Pseudomonadati</taxon>
        <taxon>Pseudomonadota</taxon>
        <taxon>Alphaproteobacteria</taxon>
        <taxon>Rhodobacterales</taxon>
        <taxon>Paracoccaceae</taxon>
        <taxon>Pseudorhodobacter</taxon>
    </lineage>
</organism>
<dbReference type="PANTHER" id="PTHR46268">
    <property type="entry name" value="STRESS RESPONSE PROTEIN NHAX"/>
    <property type="match status" value="1"/>
</dbReference>
<dbReference type="AlphaFoldDB" id="A0A4P8EKR4"/>
<dbReference type="PRINTS" id="PR01438">
    <property type="entry name" value="UNVRSLSTRESS"/>
</dbReference>
<dbReference type="InterPro" id="IPR006016">
    <property type="entry name" value="UspA"/>
</dbReference>
<comment type="similarity">
    <text evidence="1">Belongs to the universal stress protein A family.</text>
</comment>
<sequence>MGTILVATDFSERSDQAMERAALIAARKGARLHVVHVVDDDQKQRLIDSEVAASQELLQEDAQRLRTTHSNLTCTTDVVMGDPFEGIGKAADSVTPSLVVLGAHRRHLLRDVFVGTTAQRTIRRTRRPVLMVNVPPTRSYGNVLLSTDFSDASRAAARTLAKLDLTEPQNVTLLHVYETLAEQMMFRSALTKQQMERHQDELKQEADRALAAFLATLSPTGFKMMTSPYETNVSASILEVAREQAADLIVAVSQGRNDLKKTLLGSVAEEILRRADRDVLIIPPAKKD</sequence>
<proteinExistence type="inferred from homology"/>
<dbReference type="InterPro" id="IPR014729">
    <property type="entry name" value="Rossmann-like_a/b/a_fold"/>
</dbReference>
<keyword evidence="6" id="KW-1185">Reference proteome</keyword>
<evidence type="ECO:0000313" key="6">
    <source>
        <dbReference type="Proteomes" id="UP000298631"/>
    </source>
</evidence>
<evidence type="ECO:0000313" key="5">
    <source>
        <dbReference type="EMBL" id="QCO57513.1"/>
    </source>
</evidence>
<evidence type="ECO:0000256" key="2">
    <source>
        <dbReference type="ARBA" id="ARBA00022741"/>
    </source>
</evidence>
<accession>A0A4P8EKR4</accession>
<keyword evidence="2" id="KW-0547">Nucleotide-binding</keyword>
<dbReference type="CDD" id="cd00293">
    <property type="entry name" value="USP-like"/>
    <property type="match status" value="2"/>
</dbReference>